<dbReference type="RefSeq" id="WP_369882307.1">
    <property type="nucleotide sequence ID" value="NZ_JBCLTR010000001.1"/>
</dbReference>
<keyword evidence="2" id="KW-1185">Reference proteome</keyword>
<protein>
    <submittedName>
        <fullName evidence="1">Uncharacterized protein</fullName>
    </submittedName>
</protein>
<dbReference type="EMBL" id="JBCLTR010000001">
    <property type="protein sequence ID" value="MEY8632214.1"/>
    <property type="molecule type" value="Genomic_DNA"/>
</dbReference>
<sequence>MIFEFGAMSDTLEAQANHSGYTLGEDANRLEKIKNARAMLFLHGVLTESENEKIIKRICDKVEKALKPFD</sequence>
<evidence type="ECO:0000313" key="1">
    <source>
        <dbReference type="EMBL" id="MEY8632214.1"/>
    </source>
</evidence>
<gene>
    <name evidence="1" type="ORF">AALG99_01525</name>
</gene>
<organism evidence="1 2">
    <name type="scientific">Anaerostipes hominis</name>
    <name type="common">ex Lee et al. 2021</name>
    <dbReference type="NCBI Taxonomy" id="2025494"/>
    <lineage>
        <taxon>Bacteria</taxon>
        <taxon>Bacillati</taxon>
        <taxon>Bacillota</taxon>
        <taxon>Clostridia</taxon>
        <taxon>Lachnospirales</taxon>
        <taxon>Lachnospiraceae</taxon>
        <taxon>Anaerostipes</taxon>
    </lineage>
</organism>
<evidence type="ECO:0000313" key="2">
    <source>
        <dbReference type="Proteomes" id="UP001565219"/>
    </source>
</evidence>
<proteinExistence type="predicted"/>
<comment type="caution">
    <text evidence="1">The sequence shown here is derived from an EMBL/GenBank/DDBJ whole genome shotgun (WGS) entry which is preliminary data.</text>
</comment>
<name>A0ABV4DCE5_9FIRM</name>
<reference evidence="1 2" key="1">
    <citation type="submission" date="2024-03" db="EMBL/GenBank/DDBJ databases">
        <title>Mouse gut bacterial collection (mGBC) of GemPharmatech.</title>
        <authorList>
            <person name="He Y."/>
            <person name="Dong L."/>
            <person name="Wu D."/>
            <person name="Gao X."/>
            <person name="Lin Z."/>
        </authorList>
    </citation>
    <scope>NUCLEOTIDE SEQUENCE [LARGE SCALE GENOMIC DNA]</scope>
    <source>
        <strain evidence="1 2">32-10</strain>
    </source>
</reference>
<accession>A0ABV4DCE5</accession>
<dbReference type="Proteomes" id="UP001565219">
    <property type="component" value="Unassembled WGS sequence"/>
</dbReference>